<dbReference type="Pfam" id="PF01464">
    <property type="entry name" value="SLT"/>
    <property type="match status" value="1"/>
</dbReference>
<evidence type="ECO:0000259" key="1">
    <source>
        <dbReference type="Pfam" id="PF01464"/>
    </source>
</evidence>
<dbReference type="RefSeq" id="WP_147056374.1">
    <property type="nucleotide sequence ID" value="NZ_BJYL01000016.1"/>
</dbReference>
<dbReference type="CDD" id="cd00254">
    <property type="entry name" value="LT-like"/>
    <property type="match status" value="1"/>
</dbReference>
<dbReference type="InterPro" id="IPR008258">
    <property type="entry name" value="Transglycosylase_SLT_dom_1"/>
</dbReference>
<dbReference type="Gene3D" id="1.10.530.10">
    <property type="match status" value="1"/>
</dbReference>
<dbReference type="PANTHER" id="PTHR37423">
    <property type="entry name" value="SOLUBLE LYTIC MUREIN TRANSGLYCOSYLASE-RELATED"/>
    <property type="match status" value="1"/>
</dbReference>
<dbReference type="PANTHER" id="PTHR37423:SF2">
    <property type="entry name" value="MEMBRANE-BOUND LYTIC MUREIN TRANSGLYCOSYLASE C"/>
    <property type="match status" value="1"/>
</dbReference>
<organism evidence="2 3">
    <name type="scientific">Sporosarcina luteola</name>
    <dbReference type="NCBI Taxonomy" id="582850"/>
    <lineage>
        <taxon>Bacteria</taxon>
        <taxon>Bacillati</taxon>
        <taxon>Bacillota</taxon>
        <taxon>Bacilli</taxon>
        <taxon>Bacillales</taxon>
        <taxon>Caryophanaceae</taxon>
        <taxon>Sporosarcina</taxon>
    </lineage>
</organism>
<sequence length="234" mass="25382">MDARIIRTLMDIQAMQTLGSVQSLTTNEQTSSSLFSTMLNELMGGTESESSWASMLPQQSFGMLSGLQTMEGLQYAGTNGVYLPNGIEAAFSQYAGQFNSESPVSMNGNGYSDFIKQAAAKYRLPENLIASVIKQESNFNSTAVSGAGAMGLMQLMPGTARLLGVNDRLDPEQNIMGGAKYLRQMLDQFGNVELALAAYNAGPGNVKKYGGIPPFKETEQYVSKVLNYYNHFEV</sequence>
<dbReference type="Proteomes" id="UP000321901">
    <property type="component" value="Unassembled WGS sequence"/>
</dbReference>
<dbReference type="InterPro" id="IPR023346">
    <property type="entry name" value="Lysozyme-like_dom_sf"/>
</dbReference>
<evidence type="ECO:0000313" key="2">
    <source>
        <dbReference type="EMBL" id="GEN82926.1"/>
    </source>
</evidence>
<dbReference type="EMBL" id="BJYL01000016">
    <property type="protein sequence ID" value="GEN82926.1"/>
    <property type="molecule type" value="Genomic_DNA"/>
</dbReference>
<name>A0A511Z657_9BACL</name>
<accession>A0A511Z657</accession>
<feature type="domain" description="Transglycosylase SLT" evidence="1">
    <location>
        <begin position="114"/>
        <end position="220"/>
    </location>
</feature>
<evidence type="ECO:0000313" key="3">
    <source>
        <dbReference type="Proteomes" id="UP000321901"/>
    </source>
</evidence>
<comment type="caution">
    <text evidence="2">The sequence shown here is derived from an EMBL/GenBank/DDBJ whole genome shotgun (WGS) entry which is preliminary data.</text>
</comment>
<proteinExistence type="predicted"/>
<reference evidence="2 3" key="1">
    <citation type="submission" date="2019-07" db="EMBL/GenBank/DDBJ databases">
        <title>Whole genome shotgun sequence of Sporosarcina luteola NBRC 105378.</title>
        <authorList>
            <person name="Hosoyama A."/>
            <person name="Uohara A."/>
            <person name="Ohji S."/>
            <person name="Ichikawa N."/>
        </authorList>
    </citation>
    <scope>NUCLEOTIDE SEQUENCE [LARGE SCALE GENOMIC DNA]</scope>
    <source>
        <strain evidence="2 3">NBRC 105378</strain>
    </source>
</reference>
<gene>
    <name evidence="2" type="ORF">SLU01_12380</name>
</gene>
<dbReference type="SUPFAM" id="SSF53955">
    <property type="entry name" value="Lysozyme-like"/>
    <property type="match status" value="1"/>
</dbReference>
<dbReference type="AlphaFoldDB" id="A0A511Z657"/>
<protein>
    <recommendedName>
        <fullName evidence="1">Transglycosylase SLT domain-containing protein</fullName>
    </recommendedName>
</protein>
<dbReference type="OrthoDB" id="9815002at2"/>
<keyword evidence="3" id="KW-1185">Reference proteome</keyword>